<dbReference type="Proteomes" id="UP000688137">
    <property type="component" value="Unassembled WGS sequence"/>
</dbReference>
<keyword evidence="2" id="KW-1185">Reference proteome</keyword>
<name>A0A8S1LX77_PARPR</name>
<evidence type="ECO:0000313" key="2">
    <source>
        <dbReference type="Proteomes" id="UP000688137"/>
    </source>
</evidence>
<dbReference type="AlphaFoldDB" id="A0A8S1LX77"/>
<accession>A0A8S1LX77</accession>
<sequence>MAQKFLSKKIIYLFNNNQKFWLIIMRSQSNKKKESKQSLNEVQKLGEDENVVCVG</sequence>
<comment type="caution">
    <text evidence="1">The sequence shown here is derived from an EMBL/GenBank/DDBJ whole genome shotgun (WGS) entry which is preliminary data.</text>
</comment>
<evidence type="ECO:0000313" key="1">
    <source>
        <dbReference type="EMBL" id="CAD8070143.1"/>
    </source>
</evidence>
<dbReference type="EMBL" id="CAJJDM010000045">
    <property type="protein sequence ID" value="CAD8070143.1"/>
    <property type="molecule type" value="Genomic_DNA"/>
</dbReference>
<reference evidence="1" key="1">
    <citation type="submission" date="2021-01" db="EMBL/GenBank/DDBJ databases">
        <authorList>
            <consortium name="Genoscope - CEA"/>
            <person name="William W."/>
        </authorList>
    </citation>
    <scope>NUCLEOTIDE SEQUENCE</scope>
</reference>
<proteinExistence type="predicted"/>
<protein>
    <submittedName>
        <fullName evidence="1">Uncharacterized protein</fullName>
    </submittedName>
</protein>
<gene>
    <name evidence="1" type="ORF">PPRIM_AZ9-3.1.T0450080</name>
</gene>
<organism evidence="1 2">
    <name type="scientific">Paramecium primaurelia</name>
    <dbReference type="NCBI Taxonomy" id="5886"/>
    <lineage>
        <taxon>Eukaryota</taxon>
        <taxon>Sar</taxon>
        <taxon>Alveolata</taxon>
        <taxon>Ciliophora</taxon>
        <taxon>Intramacronucleata</taxon>
        <taxon>Oligohymenophorea</taxon>
        <taxon>Peniculida</taxon>
        <taxon>Parameciidae</taxon>
        <taxon>Paramecium</taxon>
    </lineage>
</organism>